<reference evidence="20" key="1">
    <citation type="submission" date="2025-08" db="UniProtKB">
        <authorList>
            <consortium name="RefSeq"/>
        </authorList>
    </citation>
    <scope>IDENTIFICATION</scope>
    <source>
        <strain evidence="20">USDA-PBARC FA_bdor</strain>
        <tissue evidence="20">Whole organism</tissue>
    </source>
</reference>
<proteinExistence type="inferred from homology"/>
<dbReference type="AlphaFoldDB" id="A0A9R1TJ76"/>
<evidence type="ECO:0000256" key="7">
    <source>
        <dbReference type="ARBA" id="ARBA00022989"/>
    </source>
</evidence>
<dbReference type="KEGG" id="fas:105270791"/>
<dbReference type="GeneID" id="105270791"/>
<feature type="transmembrane region" description="Helical" evidence="18">
    <location>
        <begin position="112"/>
        <end position="142"/>
    </location>
</feature>
<feature type="transmembrane region" description="Helical" evidence="18">
    <location>
        <begin position="329"/>
        <end position="351"/>
    </location>
</feature>
<feature type="binding site" evidence="14">
    <location>
        <position position="403"/>
    </location>
    <ligand>
        <name>Na(+)</name>
        <dbReference type="ChEBI" id="CHEBI:29101"/>
        <label>1</label>
    </ligand>
</feature>
<evidence type="ECO:0000256" key="6">
    <source>
        <dbReference type="ARBA" id="ARBA00022970"/>
    </source>
</evidence>
<dbReference type="OrthoDB" id="6581954at2759"/>
<comment type="function">
    <text evidence="13">Unusual broad substrate spectrum amino acid:sodium cotransporter that promotes absorption of the D isomers of essential amino acids. Neutral amino acids are the preferred substrates, especially methionine and phenylalanine.</text>
</comment>
<accession>A0A9R1TJ76</accession>
<feature type="transmembrane region" description="Helical" evidence="18">
    <location>
        <begin position="71"/>
        <end position="91"/>
    </location>
</feature>
<dbReference type="InterPro" id="IPR000175">
    <property type="entry name" value="Na/ntran_symport"/>
</dbReference>
<dbReference type="RefSeq" id="XP_011310254.1">
    <property type="nucleotide sequence ID" value="XM_011311952.1"/>
</dbReference>
<evidence type="ECO:0000256" key="13">
    <source>
        <dbReference type="ARBA" id="ARBA00037785"/>
    </source>
</evidence>
<evidence type="ECO:0000313" key="20">
    <source>
        <dbReference type="RefSeq" id="XP_011310254.1"/>
    </source>
</evidence>
<gene>
    <name evidence="20" type="primary">LOC105270791</name>
</gene>
<feature type="transmembrane region" description="Helical" evidence="18">
    <location>
        <begin position="431"/>
        <end position="449"/>
    </location>
</feature>
<keyword evidence="7 18" id="KW-1133">Transmembrane helix</keyword>
<dbReference type="GO" id="GO:0046872">
    <property type="term" value="F:metal ion binding"/>
    <property type="evidence" value="ECO:0007669"/>
    <property type="project" value="UniProtKB-KW"/>
</dbReference>
<keyword evidence="15" id="KW-1015">Disulfide bond</keyword>
<keyword evidence="12" id="KW-0739">Sodium transport</keyword>
<dbReference type="GO" id="GO:0005886">
    <property type="term" value="C:plasma membrane"/>
    <property type="evidence" value="ECO:0007669"/>
    <property type="project" value="TreeGrafter"/>
</dbReference>
<evidence type="ECO:0000256" key="9">
    <source>
        <dbReference type="ARBA" id="ARBA00023065"/>
    </source>
</evidence>
<keyword evidence="9" id="KW-0406">Ion transport</keyword>
<dbReference type="PROSITE" id="PS00610">
    <property type="entry name" value="NA_NEUROTRAN_SYMP_1"/>
    <property type="match status" value="1"/>
</dbReference>
<organism evidence="19 20">
    <name type="scientific">Fopius arisanus</name>
    <dbReference type="NCBI Taxonomy" id="64838"/>
    <lineage>
        <taxon>Eukaryota</taxon>
        <taxon>Metazoa</taxon>
        <taxon>Ecdysozoa</taxon>
        <taxon>Arthropoda</taxon>
        <taxon>Hexapoda</taxon>
        <taxon>Insecta</taxon>
        <taxon>Pterygota</taxon>
        <taxon>Neoptera</taxon>
        <taxon>Endopterygota</taxon>
        <taxon>Hymenoptera</taxon>
        <taxon>Apocrita</taxon>
        <taxon>Ichneumonoidea</taxon>
        <taxon>Braconidae</taxon>
        <taxon>Opiinae</taxon>
        <taxon>Fopius</taxon>
    </lineage>
</organism>
<evidence type="ECO:0000256" key="4">
    <source>
        <dbReference type="ARBA" id="ARBA00022692"/>
    </source>
</evidence>
<evidence type="ECO:0000256" key="5">
    <source>
        <dbReference type="ARBA" id="ARBA00022847"/>
    </source>
</evidence>
<feature type="binding site" evidence="14">
    <location>
        <position position="304"/>
    </location>
    <ligand>
        <name>Na(+)</name>
        <dbReference type="ChEBI" id="CHEBI:29101"/>
        <label>1</label>
    </ligand>
</feature>
<evidence type="ECO:0000256" key="15">
    <source>
        <dbReference type="PIRSR" id="PIRSR600175-2"/>
    </source>
</evidence>
<dbReference type="PANTHER" id="PTHR11616">
    <property type="entry name" value="SODIUM/CHLORIDE DEPENDENT TRANSPORTER"/>
    <property type="match status" value="1"/>
</dbReference>
<sequence>MKVATMSGHENEAFDPEPEGVPSSGKKSPSKEKTPRGWSNSIEFLMSCVALSVGFGNVWRFPFTAYENGGGAFLIPYIILLILVGKPFYYLEMILGQFSGKSATRVWEFSPAFTGVGWAQLASVVALASYYCCLMALTLFYLVSSFSSELPWAHCREEWGDSCIDSGKIGDSILNGLTSNATRTHATRNTSSLRTSAELFFSKIVLREKSSIDDGIGLPDWRLAICLAASWVCVFAVLSRGIKSMGKTSYFLAIFPYIVMIALLVRAVTLDGAVDGILFFIKPNWSKLLEPGVWYAAVTQCFFSLSVCFGAIISFSSHNNFRHNIYRDVIIITSLDTVTSMIAGCTIFGILGNLAKEIGTDDISTVVRSGTGLAFISYPDAIAKFSLIPQLFAVLFFIMMFVLGVGSAVGMSGAIIEGLTGQFPGIKHWQIVYPVCFIGFLLGLVYITPGGQFILVLVDRYGTSFVVFILAAFEITAVVWVYGIENFLEDVEFMSKREPSVYWRLCWFIVTPLVLIIIFLYTVSTLPPLIYRNVPYPESAHIAGGIILAMAISQIPIWAVVAMIKRRDTSIIRMVKSAFRPSAEWGPADPHMRQEWLIFKEEKLKIKSLRTSPRWRQILDVIFIIKSRDS</sequence>
<comment type="similarity">
    <text evidence="2 16">Belongs to the sodium:neurotransmitter symporter (SNF) (TC 2.A.22) family.</text>
</comment>
<feature type="binding site" evidence="14">
    <location>
        <position position="407"/>
    </location>
    <ligand>
        <name>Na(+)</name>
        <dbReference type="ChEBI" id="CHEBI:29101"/>
        <label>1</label>
    </ligand>
</feature>
<feature type="transmembrane region" description="Helical" evidence="18">
    <location>
        <begin position="391"/>
        <end position="419"/>
    </location>
</feature>
<keyword evidence="4 16" id="KW-0812">Transmembrane</keyword>
<dbReference type="CDD" id="cd10324">
    <property type="entry name" value="SLC6sbd"/>
    <property type="match status" value="1"/>
</dbReference>
<feature type="transmembrane region" description="Helical" evidence="18">
    <location>
        <begin position="502"/>
        <end position="522"/>
    </location>
</feature>
<evidence type="ECO:0000256" key="8">
    <source>
        <dbReference type="ARBA" id="ARBA00023053"/>
    </source>
</evidence>
<evidence type="ECO:0000256" key="17">
    <source>
        <dbReference type="SAM" id="MobiDB-lite"/>
    </source>
</evidence>
<evidence type="ECO:0000256" key="14">
    <source>
        <dbReference type="PIRSR" id="PIRSR600175-1"/>
    </source>
</evidence>
<feature type="binding site" evidence="14">
    <location>
        <position position="53"/>
    </location>
    <ligand>
        <name>Na(+)</name>
        <dbReference type="ChEBI" id="CHEBI:29101"/>
        <label>1</label>
    </ligand>
</feature>
<dbReference type="PANTHER" id="PTHR11616:SF321">
    <property type="entry name" value="SODIUM-DEPENDENT NUTRIENT AMINO ACID TRANSPORTER 1-RELATED"/>
    <property type="match status" value="1"/>
</dbReference>
<evidence type="ECO:0000256" key="18">
    <source>
        <dbReference type="SAM" id="Phobius"/>
    </source>
</evidence>
<feature type="disulfide bond" evidence="15">
    <location>
        <begin position="155"/>
        <end position="163"/>
    </location>
</feature>
<keyword evidence="10 18" id="KW-0472">Membrane</keyword>
<name>A0A9R1TJ76_9HYME</name>
<evidence type="ECO:0000256" key="1">
    <source>
        <dbReference type="ARBA" id="ARBA00004141"/>
    </source>
</evidence>
<evidence type="ECO:0000256" key="12">
    <source>
        <dbReference type="ARBA" id="ARBA00023201"/>
    </source>
</evidence>
<comment type="subcellular location">
    <subcellularLocation>
        <location evidence="1">Membrane</location>
        <topology evidence="1">Multi-pass membrane protein</topology>
    </subcellularLocation>
</comment>
<dbReference type="GO" id="GO:0089718">
    <property type="term" value="P:amino acid import across plasma membrane"/>
    <property type="evidence" value="ECO:0007669"/>
    <property type="project" value="TreeGrafter"/>
</dbReference>
<dbReference type="PRINTS" id="PR00176">
    <property type="entry name" value="NANEUSMPORT"/>
</dbReference>
<keyword evidence="8 14" id="KW-0915">Sodium</keyword>
<feature type="transmembrane region" description="Helical" evidence="18">
    <location>
        <begin position="250"/>
        <end position="281"/>
    </location>
</feature>
<feature type="transmembrane region" description="Helical" evidence="18">
    <location>
        <begin position="542"/>
        <end position="564"/>
    </location>
</feature>
<evidence type="ECO:0000256" key="16">
    <source>
        <dbReference type="RuleBase" id="RU003732"/>
    </source>
</evidence>
<keyword evidence="6" id="KW-0029">Amino-acid transport</keyword>
<evidence type="ECO:0000256" key="3">
    <source>
        <dbReference type="ARBA" id="ARBA00022448"/>
    </source>
</evidence>
<evidence type="ECO:0000313" key="19">
    <source>
        <dbReference type="Proteomes" id="UP000694866"/>
    </source>
</evidence>
<dbReference type="Pfam" id="PF00209">
    <property type="entry name" value="SNF"/>
    <property type="match status" value="1"/>
</dbReference>
<feature type="transmembrane region" description="Helical" evidence="18">
    <location>
        <begin position="221"/>
        <end position="238"/>
    </location>
</feature>
<evidence type="ECO:0000256" key="10">
    <source>
        <dbReference type="ARBA" id="ARBA00023136"/>
    </source>
</evidence>
<keyword evidence="14" id="KW-0479">Metal-binding</keyword>
<dbReference type="GO" id="GO:0005283">
    <property type="term" value="F:amino acid:sodium symporter activity"/>
    <property type="evidence" value="ECO:0007669"/>
    <property type="project" value="TreeGrafter"/>
</dbReference>
<keyword evidence="11" id="KW-0325">Glycoprotein</keyword>
<protein>
    <recommendedName>
        <fullName evidence="16">Transporter</fullName>
    </recommendedName>
</protein>
<feature type="binding site" evidence="14">
    <location>
        <position position="57"/>
    </location>
    <ligand>
        <name>Na(+)</name>
        <dbReference type="ChEBI" id="CHEBI:29101"/>
        <label>1</label>
    </ligand>
</feature>
<dbReference type="PROSITE" id="PS00754">
    <property type="entry name" value="NA_NEUROTRAN_SYMP_2"/>
    <property type="match status" value="1"/>
</dbReference>
<evidence type="ECO:0000256" key="11">
    <source>
        <dbReference type="ARBA" id="ARBA00023180"/>
    </source>
</evidence>
<evidence type="ECO:0000256" key="2">
    <source>
        <dbReference type="ARBA" id="ARBA00006459"/>
    </source>
</evidence>
<dbReference type="PROSITE" id="PS50267">
    <property type="entry name" value="NA_NEUROTRAN_SYMP_3"/>
    <property type="match status" value="1"/>
</dbReference>
<dbReference type="Proteomes" id="UP000694866">
    <property type="component" value="Unplaced"/>
</dbReference>
<feature type="region of interest" description="Disordered" evidence="17">
    <location>
        <begin position="1"/>
        <end position="36"/>
    </location>
</feature>
<feature type="transmembrane region" description="Helical" evidence="18">
    <location>
        <begin position="41"/>
        <end position="59"/>
    </location>
</feature>
<dbReference type="GO" id="GO:0015179">
    <property type="term" value="F:L-amino acid transmembrane transporter activity"/>
    <property type="evidence" value="ECO:0007669"/>
    <property type="project" value="TreeGrafter"/>
</dbReference>
<feature type="transmembrane region" description="Helical" evidence="18">
    <location>
        <begin position="461"/>
        <end position="482"/>
    </location>
</feature>
<keyword evidence="19" id="KW-1185">Reference proteome</keyword>
<keyword evidence="5 16" id="KW-0769">Symport</keyword>
<dbReference type="InterPro" id="IPR037272">
    <property type="entry name" value="SNS_sf"/>
</dbReference>
<dbReference type="SUPFAM" id="SSF161070">
    <property type="entry name" value="SNF-like"/>
    <property type="match status" value="1"/>
</dbReference>
<keyword evidence="3 16" id="KW-0813">Transport</keyword>
<feature type="transmembrane region" description="Helical" evidence="18">
    <location>
        <begin position="293"/>
        <end position="317"/>
    </location>
</feature>